<comment type="caution">
    <text evidence="5">The sequence shown here is derived from an EMBL/GenBank/DDBJ whole genome shotgun (WGS) entry which is preliminary data.</text>
</comment>
<dbReference type="AlphaFoldDB" id="A0A3D9YRA9"/>
<keyword evidence="2" id="KW-0238">DNA-binding</keyword>
<evidence type="ECO:0000256" key="2">
    <source>
        <dbReference type="ARBA" id="ARBA00023125"/>
    </source>
</evidence>
<dbReference type="Gene3D" id="1.10.10.10">
    <property type="entry name" value="Winged helix-like DNA-binding domain superfamily/Winged helix DNA-binding domain"/>
    <property type="match status" value="1"/>
</dbReference>
<dbReference type="EMBL" id="QUMO01000004">
    <property type="protein sequence ID" value="REF84588.1"/>
    <property type="molecule type" value="Genomic_DNA"/>
</dbReference>
<organism evidence="5 6">
    <name type="scientific">Methylovirgula ligni</name>
    <dbReference type="NCBI Taxonomy" id="569860"/>
    <lineage>
        <taxon>Bacteria</taxon>
        <taxon>Pseudomonadati</taxon>
        <taxon>Pseudomonadota</taxon>
        <taxon>Alphaproteobacteria</taxon>
        <taxon>Hyphomicrobiales</taxon>
        <taxon>Beijerinckiaceae</taxon>
        <taxon>Methylovirgula</taxon>
    </lineage>
</organism>
<accession>A0A3D9YRA9</accession>
<dbReference type="PANTHER" id="PTHR33204">
    <property type="entry name" value="TRANSCRIPTIONAL REGULATOR, MARR FAMILY"/>
    <property type="match status" value="1"/>
</dbReference>
<dbReference type="GO" id="GO:0003677">
    <property type="term" value="F:DNA binding"/>
    <property type="evidence" value="ECO:0007669"/>
    <property type="project" value="UniProtKB-KW"/>
</dbReference>
<proteinExistence type="predicted"/>
<dbReference type="PROSITE" id="PS51118">
    <property type="entry name" value="HTH_HXLR"/>
    <property type="match status" value="1"/>
</dbReference>
<evidence type="ECO:0000313" key="6">
    <source>
        <dbReference type="Proteomes" id="UP000256900"/>
    </source>
</evidence>
<keyword evidence="6" id="KW-1185">Reference proteome</keyword>
<dbReference type="Proteomes" id="UP000256900">
    <property type="component" value="Unassembled WGS sequence"/>
</dbReference>
<name>A0A3D9YRA9_9HYPH</name>
<dbReference type="RefSeq" id="WP_115837222.1">
    <property type="nucleotide sequence ID" value="NZ_CP025086.1"/>
</dbReference>
<feature type="domain" description="HTH hxlR-type" evidence="4">
    <location>
        <begin position="12"/>
        <end position="106"/>
    </location>
</feature>
<evidence type="ECO:0000259" key="4">
    <source>
        <dbReference type="PROSITE" id="PS51118"/>
    </source>
</evidence>
<keyword evidence="3" id="KW-0804">Transcription</keyword>
<dbReference type="SUPFAM" id="SSF46785">
    <property type="entry name" value="Winged helix' DNA-binding domain"/>
    <property type="match status" value="1"/>
</dbReference>
<evidence type="ECO:0000256" key="1">
    <source>
        <dbReference type="ARBA" id="ARBA00023015"/>
    </source>
</evidence>
<dbReference type="Pfam" id="PF01638">
    <property type="entry name" value="HxlR"/>
    <property type="match status" value="1"/>
</dbReference>
<dbReference type="PANTHER" id="PTHR33204:SF18">
    <property type="entry name" value="TRANSCRIPTIONAL REGULATORY PROTEIN"/>
    <property type="match status" value="1"/>
</dbReference>
<reference evidence="5 6" key="1">
    <citation type="submission" date="2018-08" db="EMBL/GenBank/DDBJ databases">
        <title>Genomic Encyclopedia of Type Strains, Phase IV (KMG-IV): sequencing the most valuable type-strain genomes for metagenomic binning, comparative biology and taxonomic classification.</title>
        <authorList>
            <person name="Goeker M."/>
        </authorList>
    </citation>
    <scope>NUCLEOTIDE SEQUENCE [LARGE SCALE GENOMIC DNA]</scope>
    <source>
        <strain evidence="5 6">BW863</strain>
    </source>
</reference>
<evidence type="ECO:0000256" key="3">
    <source>
        <dbReference type="ARBA" id="ARBA00023163"/>
    </source>
</evidence>
<dbReference type="InterPro" id="IPR036390">
    <property type="entry name" value="WH_DNA-bd_sf"/>
</dbReference>
<keyword evidence="1" id="KW-0805">Transcription regulation</keyword>
<protein>
    <submittedName>
        <fullName evidence="5">HxlR family transcriptional regulator</fullName>
    </submittedName>
</protein>
<dbReference type="InterPro" id="IPR036388">
    <property type="entry name" value="WH-like_DNA-bd_sf"/>
</dbReference>
<dbReference type="OrthoDB" id="9782219at2"/>
<sequence length="156" mass="16769">MPPKSDLSLLNCSLARALSSVGDGWTLLIIRDAFFGLSRFSDFQKSSGVARNILARRLEALIAAGILWRDGSDARPLYRLTEKGRALLPALVALMQWGDRWESDDCPPVVLTDAEGSALAPVRVETSAGEAVTAETIHFAAGPGADPRTAAFFGRR</sequence>
<dbReference type="InterPro" id="IPR002577">
    <property type="entry name" value="HTH_HxlR"/>
</dbReference>
<evidence type="ECO:0000313" key="5">
    <source>
        <dbReference type="EMBL" id="REF84588.1"/>
    </source>
</evidence>
<gene>
    <name evidence="5" type="ORF">DES32_2698</name>
</gene>